<dbReference type="GO" id="GO:0003677">
    <property type="term" value="F:DNA binding"/>
    <property type="evidence" value="ECO:0007669"/>
    <property type="project" value="UniProtKB-KW"/>
</dbReference>
<evidence type="ECO:0000313" key="5">
    <source>
        <dbReference type="EMBL" id="TGD98797.1"/>
    </source>
</evidence>
<name>A0A4Z0NR18_9HYPH</name>
<keyword evidence="6" id="KW-1185">Reference proteome</keyword>
<dbReference type="InterPro" id="IPR036388">
    <property type="entry name" value="WH-like_DNA-bd_sf"/>
</dbReference>
<dbReference type="PROSITE" id="PS50043">
    <property type="entry name" value="HTH_LUXR_2"/>
    <property type="match status" value="1"/>
</dbReference>
<dbReference type="PANTHER" id="PTHR44688:SF16">
    <property type="entry name" value="DNA-BINDING TRANSCRIPTIONAL ACTIVATOR DEVR_DOSR"/>
    <property type="match status" value="1"/>
</dbReference>
<evidence type="ECO:0000259" key="4">
    <source>
        <dbReference type="PROSITE" id="PS50043"/>
    </source>
</evidence>
<dbReference type="AlphaFoldDB" id="A0A4Z0NR18"/>
<dbReference type="EMBL" id="SRLB01000010">
    <property type="protein sequence ID" value="TGD98797.1"/>
    <property type="molecule type" value="Genomic_DNA"/>
</dbReference>
<dbReference type="Pfam" id="PF00196">
    <property type="entry name" value="GerE"/>
    <property type="match status" value="1"/>
</dbReference>
<dbReference type="InterPro" id="IPR016032">
    <property type="entry name" value="Sig_transdc_resp-reg_C-effctor"/>
</dbReference>
<proteinExistence type="predicted"/>
<dbReference type="InterPro" id="IPR036693">
    <property type="entry name" value="TF_LuxR_autoind-bd_dom_sf"/>
</dbReference>
<dbReference type="SMART" id="SM00421">
    <property type="entry name" value="HTH_LUXR"/>
    <property type="match status" value="1"/>
</dbReference>
<organism evidence="5 6">
    <name type="scientific">Methylobacterium nonmethylotrophicum</name>
    <dbReference type="NCBI Taxonomy" id="1141884"/>
    <lineage>
        <taxon>Bacteria</taxon>
        <taxon>Pseudomonadati</taxon>
        <taxon>Pseudomonadota</taxon>
        <taxon>Alphaproteobacteria</taxon>
        <taxon>Hyphomicrobiales</taxon>
        <taxon>Methylobacteriaceae</taxon>
        <taxon>Methylobacterium</taxon>
    </lineage>
</organism>
<reference evidence="5 6" key="1">
    <citation type="submission" date="2019-04" db="EMBL/GenBank/DDBJ databases">
        <authorList>
            <person name="Feng G."/>
            <person name="Zhu H."/>
        </authorList>
    </citation>
    <scope>NUCLEOTIDE SEQUENCE [LARGE SCALE GENOMIC DNA]</scope>
    <source>
        <strain evidence="5 6">6HR-1</strain>
    </source>
</reference>
<comment type="caution">
    <text evidence="5">The sequence shown here is derived from an EMBL/GenBank/DDBJ whole genome shotgun (WGS) entry which is preliminary data.</text>
</comment>
<dbReference type="Gene3D" id="1.10.10.10">
    <property type="entry name" value="Winged helix-like DNA-binding domain superfamily/Winged helix DNA-binding domain"/>
    <property type="match status" value="1"/>
</dbReference>
<evidence type="ECO:0000313" key="6">
    <source>
        <dbReference type="Proteomes" id="UP000297535"/>
    </source>
</evidence>
<evidence type="ECO:0000256" key="2">
    <source>
        <dbReference type="ARBA" id="ARBA00023125"/>
    </source>
</evidence>
<dbReference type="PANTHER" id="PTHR44688">
    <property type="entry name" value="DNA-BINDING TRANSCRIPTIONAL ACTIVATOR DEVR_DOSR"/>
    <property type="match status" value="1"/>
</dbReference>
<accession>A0A4Z0NR18</accession>
<sequence>MAVIGQVTLDLVQAVKAARSAAEIVAVLTRAGGIFGYERFAIAGVPQSAGENLPDRLLLMHWPEEWAARYVERRYVQHDPVMAQVRRTTSPFLWSDVAFDRDAPLARQIMGEAPAFGLGNGLCVPIHDIDGTEAAASFGAPRIDLSDEARAGLHLLAIYAHLASRNLAPASPARAPGRPGGAARCTPREIECIKWAAAGKTGWETSEILSLSQRTVEDYLRNAARKLGAVNRVQLVAQAMREGLID</sequence>
<dbReference type="CDD" id="cd06170">
    <property type="entry name" value="LuxR_C_like"/>
    <property type="match status" value="1"/>
</dbReference>
<dbReference type="GO" id="GO:0006355">
    <property type="term" value="P:regulation of DNA-templated transcription"/>
    <property type="evidence" value="ECO:0007669"/>
    <property type="project" value="InterPro"/>
</dbReference>
<keyword evidence="2" id="KW-0238">DNA-binding</keyword>
<dbReference type="OrthoDB" id="3170288at2"/>
<dbReference type="SUPFAM" id="SSF75516">
    <property type="entry name" value="Pheromone-binding domain of LuxR-like quorum-sensing transcription factors"/>
    <property type="match status" value="1"/>
</dbReference>
<dbReference type="Gene3D" id="3.30.450.80">
    <property type="entry name" value="Transcription factor LuxR-like, autoinducer-binding domain"/>
    <property type="match status" value="1"/>
</dbReference>
<protein>
    <submittedName>
        <fullName evidence="5">LuxR family transcriptional regulator</fullName>
    </submittedName>
</protein>
<dbReference type="InterPro" id="IPR000792">
    <property type="entry name" value="Tscrpt_reg_LuxR_C"/>
</dbReference>
<dbReference type="Pfam" id="PF03472">
    <property type="entry name" value="Autoind_bind"/>
    <property type="match status" value="1"/>
</dbReference>
<dbReference type="InterPro" id="IPR005143">
    <property type="entry name" value="TF_LuxR_autoind-bd_dom"/>
</dbReference>
<keyword evidence="3" id="KW-0804">Transcription</keyword>
<keyword evidence="1" id="KW-0805">Transcription regulation</keyword>
<dbReference type="Proteomes" id="UP000297535">
    <property type="component" value="Unassembled WGS sequence"/>
</dbReference>
<dbReference type="SUPFAM" id="SSF46894">
    <property type="entry name" value="C-terminal effector domain of the bipartite response regulators"/>
    <property type="match status" value="1"/>
</dbReference>
<dbReference type="PRINTS" id="PR00038">
    <property type="entry name" value="HTHLUXR"/>
</dbReference>
<evidence type="ECO:0000256" key="1">
    <source>
        <dbReference type="ARBA" id="ARBA00023015"/>
    </source>
</evidence>
<evidence type="ECO:0000256" key="3">
    <source>
        <dbReference type="ARBA" id="ARBA00023163"/>
    </source>
</evidence>
<feature type="domain" description="HTH luxR-type" evidence="4">
    <location>
        <begin position="178"/>
        <end position="243"/>
    </location>
</feature>
<gene>
    <name evidence="5" type="ORF">EU555_14825</name>
</gene>